<dbReference type="AlphaFoldDB" id="A0AAD7Q3R1"/>
<accession>A0AAD7Q3R1</accession>
<reference evidence="3" key="1">
    <citation type="journal article" date="2023" name="Science">
        <title>Elucidation of the pathway for biosynthesis of saponin adjuvants from the soapbark tree.</title>
        <authorList>
            <person name="Reed J."/>
            <person name="Orme A."/>
            <person name="El-Demerdash A."/>
            <person name="Owen C."/>
            <person name="Martin L.B.B."/>
            <person name="Misra R.C."/>
            <person name="Kikuchi S."/>
            <person name="Rejzek M."/>
            <person name="Martin A.C."/>
            <person name="Harkess A."/>
            <person name="Leebens-Mack J."/>
            <person name="Louveau T."/>
            <person name="Stephenson M.J."/>
            <person name="Osbourn A."/>
        </authorList>
    </citation>
    <scope>NUCLEOTIDE SEQUENCE</scope>
    <source>
        <strain evidence="3">S10</strain>
    </source>
</reference>
<feature type="compositionally biased region" description="Acidic residues" evidence="1">
    <location>
        <begin position="412"/>
        <end position="429"/>
    </location>
</feature>
<feature type="compositionally biased region" description="Polar residues" evidence="1">
    <location>
        <begin position="23"/>
        <end position="33"/>
    </location>
</feature>
<evidence type="ECO:0000313" key="3">
    <source>
        <dbReference type="EMBL" id="KAJ7974343.1"/>
    </source>
</evidence>
<sequence length="595" mass="65886">MAEETVGLPVTSEVTKPGGVNLRRNSTGKGNPENSEEKILPHYLRASTGSCHDFCKYGKKHAFELKEKHPIPKRGTRKPLDGHNSEVIILLPGTKRTSVLKLNASLDSIMPNTSDTKKCEMSTKAPGSQKQIESEVMETRKKALLVKAKPSPQLKSGTSGIPKTMKPEISPASEKGDISSKLASSRAKEMKLSAKRATSSKPKVAPVKPISSLDSSKGTKGQSNIDVKKGKGTTASEEAVKKSQTPSRALLSSKPSLSRVLSINARKHRSLKSLSQLKNQHNTRTVEPKLQNNKEINERKQRSLKVSQLKNQHKTRTIEPKLQNKKEINEKKQRSLKVVSHMKNQAKTKKDESREHNNEEVPEKTLYVIKVESEKKSLESDQNASDIVDLSVPPSSLSPEFLSSSRSQSYSSEEEDQEESEYSVSDADDNSFSGDNEIENAEDAETLEGENKRNSRKNVKPYSEDKDCQSLKLKFRRGRVVDAQSESNGLRRLKFRRGKRLENLNVKADVQRKGFKRTDGADGEVADTAAGPEKVVLRHQDTQGKKDDQGLFNNVIEETASKLAETRKSKVKALVGAFETVISLQERKTSANTGS</sequence>
<feature type="region of interest" description="Disordered" evidence="1">
    <location>
        <begin position="269"/>
        <end position="466"/>
    </location>
</feature>
<feature type="region of interest" description="Disordered" evidence="1">
    <location>
        <begin position="113"/>
        <end position="134"/>
    </location>
</feature>
<dbReference type="PANTHER" id="PTHR33349">
    <property type="entry name" value="EMB|CAB62594.1"/>
    <property type="match status" value="1"/>
</dbReference>
<dbReference type="PANTHER" id="PTHR33349:SF1">
    <property type="entry name" value="EMB|CAB62594.1"/>
    <property type="match status" value="1"/>
</dbReference>
<feature type="compositionally biased region" description="Acidic residues" evidence="1">
    <location>
        <begin position="436"/>
        <end position="448"/>
    </location>
</feature>
<dbReference type="Pfam" id="PF07839">
    <property type="entry name" value="CaM_binding"/>
    <property type="match status" value="1"/>
</dbReference>
<feature type="compositionally biased region" description="Basic and acidic residues" evidence="1">
    <location>
        <begin position="348"/>
        <end position="363"/>
    </location>
</feature>
<dbReference type="SMART" id="SM01054">
    <property type="entry name" value="CaM_binding"/>
    <property type="match status" value="1"/>
</dbReference>
<name>A0AAD7Q3R1_QUISA</name>
<proteinExistence type="predicted"/>
<feature type="region of interest" description="Disordered" evidence="1">
    <location>
        <begin position="1"/>
        <end position="37"/>
    </location>
</feature>
<organism evidence="3 4">
    <name type="scientific">Quillaja saponaria</name>
    <name type="common">Soap bark tree</name>
    <dbReference type="NCBI Taxonomy" id="32244"/>
    <lineage>
        <taxon>Eukaryota</taxon>
        <taxon>Viridiplantae</taxon>
        <taxon>Streptophyta</taxon>
        <taxon>Embryophyta</taxon>
        <taxon>Tracheophyta</taxon>
        <taxon>Spermatophyta</taxon>
        <taxon>Magnoliopsida</taxon>
        <taxon>eudicotyledons</taxon>
        <taxon>Gunneridae</taxon>
        <taxon>Pentapetalae</taxon>
        <taxon>rosids</taxon>
        <taxon>fabids</taxon>
        <taxon>Fabales</taxon>
        <taxon>Quillajaceae</taxon>
        <taxon>Quillaja</taxon>
    </lineage>
</organism>
<feature type="compositionally biased region" description="Polar residues" evidence="1">
    <location>
        <begin position="212"/>
        <end position="225"/>
    </location>
</feature>
<feature type="compositionally biased region" description="Low complexity" evidence="1">
    <location>
        <begin position="390"/>
        <end position="411"/>
    </location>
</feature>
<dbReference type="GO" id="GO:0005516">
    <property type="term" value="F:calmodulin binding"/>
    <property type="evidence" value="ECO:0007669"/>
    <property type="project" value="InterPro"/>
</dbReference>
<keyword evidence="4" id="KW-1185">Reference proteome</keyword>
<evidence type="ECO:0000313" key="4">
    <source>
        <dbReference type="Proteomes" id="UP001163823"/>
    </source>
</evidence>
<feature type="compositionally biased region" description="Basic and acidic residues" evidence="1">
    <location>
        <begin position="316"/>
        <end position="333"/>
    </location>
</feature>
<protein>
    <submittedName>
        <fullName evidence="3">Plant calmodulin-binding protein-related</fullName>
    </submittedName>
</protein>
<feature type="domain" description="Calmodulin-binding" evidence="2">
    <location>
        <begin position="469"/>
        <end position="583"/>
    </location>
</feature>
<gene>
    <name evidence="3" type="ORF">O6P43_004430</name>
</gene>
<feature type="region of interest" description="Disordered" evidence="1">
    <location>
        <begin position="149"/>
        <end position="255"/>
    </location>
</feature>
<dbReference type="KEGG" id="qsa:O6P43_004430"/>
<dbReference type="Proteomes" id="UP001163823">
    <property type="component" value="Chromosome 3"/>
</dbReference>
<dbReference type="EMBL" id="JARAOO010000003">
    <property type="protein sequence ID" value="KAJ7974343.1"/>
    <property type="molecule type" value="Genomic_DNA"/>
</dbReference>
<feature type="compositionally biased region" description="Polar residues" evidence="1">
    <location>
        <begin position="272"/>
        <end position="294"/>
    </location>
</feature>
<evidence type="ECO:0000259" key="2">
    <source>
        <dbReference type="SMART" id="SM01054"/>
    </source>
</evidence>
<comment type="caution">
    <text evidence="3">The sequence shown here is derived from an EMBL/GenBank/DDBJ whole genome shotgun (WGS) entry which is preliminary data.</text>
</comment>
<dbReference type="EMBL" id="JARAOO010000003">
    <property type="protein sequence ID" value="KAJ7974342.1"/>
    <property type="molecule type" value="Genomic_DNA"/>
</dbReference>
<evidence type="ECO:0000256" key="1">
    <source>
        <dbReference type="SAM" id="MobiDB-lite"/>
    </source>
</evidence>
<dbReference type="InterPro" id="IPR012417">
    <property type="entry name" value="CaM-bd_dom_pln"/>
</dbReference>